<organism evidence="1 2">
    <name type="scientific">Trifolium medium</name>
    <dbReference type="NCBI Taxonomy" id="97028"/>
    <lineage>
        <taxon>Eukaryota</taxon>
        <taxon>Viridiplantae</taxon>
        <taxon>Streptophyta</taxon>
        <taxon>Embryophyta</taxon>
        <taxon>Tracheophyta</taxon>
        <taxon>Spermatophyta</taxon>
        <taxon>Magnoliopsida</taxon>
        <taxon>eudicotyledons</taxon>
        <taxon>Gunneridae</taxon>
        <taxon>Pentapetalae</taxon>
        <taxon>rosids</taxon>
        <taxon>fabids</taxon>
        <taxon>Fabales</taxon>
        <taxon>Fabaceae</taxon>
        <taxon>Papilionoideae</taxon>
        <taxon>50 kb inversion clade</taxon>
        <taxon>NPAAA clade</taxon>
        <taxon>Hologalegina</taxon>
        <taxon>IRL clade</taxon>
        <taxon>Trifolieae</taxon>
        <taxon>Trifolium</taxon>
    </lineage>
</organism>
<keyword evidence="2" id="KW-1185">Reference proteome</keyword>
<sequence length="55" mass="6069">LSPLTGYTSTCSSRVSSYYLRRAGISVKKEAPANFLTDLQKRRSTLQPVDVLVHG</sequence>
<feature type="non-terminal residue" evidence="1">
    <location>
        <position position="1"/>
    </location>
</feature>
<dbReference type="EMBL" id="LXQA010195007">
    <property type="protein sequence ID" value="MCI32379.1"/>
    <property type="molecule type" value="Genomic_DNA"/>
</dbReference>
<dbReference type="PANTHER" id="PTHR48462">
    <property type="entry name" value="PROTEIN, PUTATIVE-RELATED"/>
    <property type="match status" value="1"/>
</dbReference>
<dbReference type="PANTHER" id="PTHR48462:SF1">
    <property type="entry name" value="PROTEIN, PUTATIVE-RELATED"/>
    <property type="match status" value="1"/>
</dbReference>
<dbReference type="Proteomes" id="UP000265520">
    <property type="component" value="Unassembled WGS sequence"/>
</dbReference>
<name>A0A392R7Z8_9FABA</name>
<dbReference type="AlphaFoldDB" id="A0A392R7Z8"/>
<comment type="caution">
    <text evidence="1">The sequence shown here is derived from an EMBL/GenBank/DDBJ whole genome shotgun (WGS) entry which is preliminary data.</text>
</comment>
<accession>A0A392R7Z8</accession>
<evidence type="ECO:0000313" key="2">
    <source>
        <dbReference type="Proteomes" id="UP000265520"/>
    </source>
</evidence>
<proteinExistence type="predicted"/>
<reference evidence="1 2" key="1">
    <citation type="journal article" date="2018" name="Front. Plant Sci.">
        <title>Red Clover (Trifolium pratense) and Zigzag Clover (T. medium) - A Picture of Genomic Similarities and Differences.</title>
        <authorList>
            <person name="Dluhosova J."/>
            <person name="Istvanek J."/>
            <person name="Nedelnik J."/>
            <person name="Repkova J."/>
        </authorList>
    </citation>
    <scope>NUCLEOTIDE SEQUENCE [LARGE SCALE GENOMIC DNA]</scope>
    <source>
        <strain evidence="2">cv. 10/8</strain>
        <tissue evidence="1">Leaf</tissue>
    </source>
</reference>
<protein>
    <submittedName>
        <fullName evidence="1">Auxilin-like protein</fullName>
    </submittedName>
</protein>
<evidence type="ECO:0000313" key="1">
    <source>
        <dbReference type="EMBL" id="MCI32379.1"/>
    </source>
</evidence>